<accession>A0A0R3WU15</accession>
<keyword evidence="8 13" id="KW-0256">Endoplasmic reticulum</keyword>
<protein>
    <recommendedName>
        <fullName evidence="12 13">GPI alpha-1,4-mannosyltransferase I, catalytic subunit</fullName>
        <ecNumber evidence="13">2.4.1.-</ecNumber>
    </recommendedName>
    <alternativeName>
        <fullName evidence="13">GPI mannosyltransferase I</fullName>
    </alternativeName>
</protein>
<comment type="caution">
    <text evidence="13">Lacks conserved residue(s) required for the propagation of feature annotation.</text>
</comment>
<dbReference type="GO" id="GO:1990529">
    <property type="term" value="C:glycosylphosphatidylinositol-mannosyltransferase I complex"/>
    <property type="evidence" value="ECO:0007669"/>
    <property type="project" value="TreeGrafter"/>
</dbReference>
<comment type="pathway">
    <text evidence="2 13">Glycolipid biosynthesis; glycosylphosphatidylinositol-anchor biosynthesis.</text>
</comment>
<evidence type="ECO:0000313" key="17">
    <source>
        <dbReference type="WBParaSite" id="TTAC_0000425501-mRNA-1"/>
    </source>
</evidence>
<evidence type="ECO:0000256" key="9">
    <source>
        <dbReference type="ARBA" id="ARBA00022989"/>
    </source>
</evidence>
<keyword evidence="10 13" id="KW-0472">Membrane</keyword>
<dbReference type="Pfam" id="PF05007">
    <property type="entry name" value="Mannosyl_trans"/>
    <property type="match status" value="1"/>
</dbReference>
<feature type="transmembrane region" description="Helical" evidence="13">
    <location>
        <begin position="67"/>
        <end position="84"/>
    </location>
</feature>
<evidence type="ECO:0000313" key="16">
    <source>
        <dbReference type="Proteomes" id="UP000274429"/>
    </source>
</evidence>
<gene>
    <name evidence="15" type="ORF">TTAC_LOCUS4239</name>
</gene>
<keyword evidence="16" id="KW-1185">Reference proteome</keyword>
<feature type="transmembrane region" description="Helical" evidence="13">
    <location>
        <begin position="96"/>
        <end position="115"/>
    </location>
</feature>
<proteinExistence type="inferred from homology"/>
<dbReference type="GO" id="GO:0004376">
    <property type="term" value="F:GPI mannosyltransferase activity"/>
    <property type="evidence" value="ECO:0007669"/>
    <property type="project" value="InterPro"/>
</dbReference>
<evidence type="ECO:0000256" key="12">
    <source>
        <dbReference type="ARBA" id="ARBA00093608"/>
    </source>
</evidence>
<evidence type="ECO:0000256" key="14">
    <source>
        <dbReference type="SAM" id="SignalP"/>
    </source>
</evidence>
<dbReference type="GO" id="GO:0051751">
    <property type="term" value="F:alpha-1,4-mannosyltransferase activity"/>
    <property type="evidence" value="ECO:0007669"/>
    <property type="project" value="InterPro"/>
</dbReference>
<feature type="chain" id="PRO_5043133049" description="GPI alpha-1,4-mannosyltransferase I, catalytic subunit" evidence="14">
    <location>
        <begin position="31"/>
        <end position="167"/>
    </location>
</feature>
<dbReference type="WBParaSite" id="TTAC_0000425501-mRNA-1">
    <property type="protein sequence ID" value="TTAC_0000425501-mRNA-1"/>
    <property type="gene ID" value="TTAC_0000425501"/>
</dbReference>
<evidence type="ECO:0000256" key="1">
    <source>
        <dbReference type="ARBA" id="ARBA00004477"/>
    </source>
</evidence>
<dbReference type="PANTHER" id="PTHR12886">
    <property type="entry name" value="PIG-M MANNOSYLTRANSFERASE"/>
    <property type="match status" value="1"/>
</dbReference>
<dbReference type="UniPathway" id="UPA00196"/>
<keyword evidence="14" id="KW-0732">Signal</keyword>
<keyword evidence="6 13" id="KW-0808">Transferase</keyword>
<reference evidence="17" key="1">
    <citation type="submission" date="2017-02" db="UniProtKB">
        <authorList>
            <consortium name="WormBaseParasite"/>
        </authorList>
    </citation>
    <scope>IDENTIFICATION</scope>
</reference>
<evidence type="ECO:0000256" key="11">
    <source>
        <dbReference type="ARBA" id="ARBA00093408"/>
    </source>
</evidence>
<comment type="similarity">
    <text evidence="3 13">Belongs to the PIGM family.</text>
</comment>
<sequence>MLHGFRRCGSPVCTSQYFLWWLVLLPPALAHIHTPSGYRGASGGLFGYIAQITGLTTIVVRRATSLVGLWFAGQVCWLTVAYLHEMGGGALWGRSLWLALWGASALFLIVNVVILKCLMRWLVVSITPTSSERRLNHSESPPVLMTSLNCEKYREELGSNIRKRNLE</sequence>
<evidence type="ECO:0000256" key="6">
    <source>
        <dbReference type="ARBA" id="ARBA00022679"/>
    </source>
</evidence>
<evidence type="ECO:0000256" key="7">
    <source>
        <dbReference type="ARBA" id="ARBA00022692"/>
    </source>
</evidence>
<dbReference type="Proteomes" id="UP000274429">
    <property type="component" value="Unassembled WGS sequence"/>
</dbReference>
<evidence type="ECO:0000256" key="3">
    <source>
        <dbReference type="ARBA" id="ARBA00011071"/>
    </source>
</evidence>
<comment type="function">
    <text evidence="11 13">Catalytic subunit of the glycosylphosphatidylinositol-mannosyltransferase I complex which catalyzes the transfer of the first mannose, via an alpha-1,4 bond from a dolichol-phosphate-mannose (Dol-P-Man) to the glucosaminyl acyl phosphatidylinositol (GlcN-(acyl)PI) intermediate to generate alpha-D-Man-(1-&gt;4)-alpha-D-GlcN-(1-&gt;6)-(1-radyl,2-acyl-sn-glycero-3-phospho)-2-acyl-inositol and participates in the sixth step of the glycosylphosphatidylinositol-anchor biosynthesis.</text>
</comment>
<dbReference type="InterPro" id="IPR007704">
    <property type="entry name" value="PIG-M"/>
</dbReference>
<reference evidence="15 16" key="2">
    <citation type="submission" date="2018-11" db="EMBL/GenBank/DDBJ databases">
        <authorList>
            <consortium name="Pathogen Informatics"/>
        </authorList>
    </citation>
    <scope>NUCLEOTIDE SEQUENCE [LARGE SCALE GENOMIC DNA]</scope>
</reference>
<evidence type="ECO:0000256" key="8">
    <source>
        <dbReference type="ARBA" id="ARBA00022824"/>
    </source>
</evidence>
<dbReference type="EMBL" id="UYWX01003983">
    <property type="protein sequence ID" value="VDM24500.1"/>
    <property type="molecule type" value="Genomic_DNA"/>
</dbReference>
<dbReference type="GO" id="GO:0005789">
    <property type="term" value="C:endoplasmic reticulum membrane"/>
    <property type="evidence" value="ECO:0007669"/>
    <property type="project" value="UniProtKB-SubCell"/>
</dbReference>
<feature type="transmembrane region" description="Helical" evidence="13">
    <location>
        <begin position="40"/>
        <end position="60"/>
    </location>
</feature>
<evidence type="ECO:0000256" key="10">
    <source>
        <dbReference type="ARBA" id="ARBA00023136"/>
    </source>
</evidence>
<name>A0A0R3WU15_HYDTA</name>
<feature type="signal peptide" evidence="14">
    <location>
        <begin position="1"/>
        <end position="30"/>
    </location>
</feature>
<evidence type="ECO:0000256" key="13">
    <source>
        <dbReference type="RuleBase" id="RU365064"/>
    </source>
</evidence>
<evidence type="ECO:0000256" key="5">
    <source>
        <dbReference type="ARBA" id="ARBA00022676"/>
    </source>
</evidence>
<dbReference type="AlphaFoldDB" id="A0A0R3WU15"/>
<dbReference type="PANTHER" id="PTHR12886:SF0">
    <property type="entry name" value="GPI MANNOSYLTRANSFERASE 1"/>
    <property type="match status" value="1"/>
</dbReference>
<keyword evidence="7 13" id="KW-0812">Transmembrane</keyword>
<evidence type="ECO:0000256" key="4">
    <source>
        <dbReference type="ARBA" id="ARBA00022502"/>
    </source>
</evidence>
<evidence type="ECO:0000313" key="15">
    <source>
        <dbReference type="EMBL" id="VDM24500.1"/>
    </source>
</evidence>
<evidence type="ECO:0000256" key="2">
    <source>
        <dbReference type="ARBA" id="ARBA00004687"/>
    </source>
</evidence>
<keyword evidence="5 13" id="KW-0328">Glycosyltransferase</keyword>
<comment type="subcellular location">
    <subcellularLocation>
        <location evidence="1 13">Endoplasmic reticulum membrane</location>
        <topology evidence="1 13">Multi-pass membrane protein</topology>
    </subcellularLocation>
</comment>
<organism evidence="17">
    <name type="scientific">Hydatigena taeniaeformis</name>
    <name type="common">Feline tapeworm</name>
    <name type="synonym">Taenia taeniaeformis</name>
    <dbReference type="NCBI Taxonomy" id="6205"/>
    <lineage>
        <taxon>Eukaryota</taxon>
        <taxon>Metazoa</taxon>
        <taxon>Spiralia</taxon>
        <taxon>Lophotrochozoa</taxon>
        <taxon>Platyhelminthes</taxon>
        <taxon>Cestoda</taxon>
        <taxon>Eucestoda</taxon>
        <taxon>Cyclophyllidea</taxon>
        <taxon>Taeniidae</taxon>
        <taxon>Hydatigera</taxon>
    </lineage>
</organism>
<keyword evidence="9 13" id="KW-1133">Transmembrane helix</keyword>
<dbReference type="GO" id="GO:0006506">
    <property type="term" value="P:GPI anchor biosynthetic process"/>
    <property type="evidence" value="ECO:0007669"/>
    <property type="project" value="UniProtKB-UniPathway"/>
</dbReference>
<dbReference type="STRING" id="6205.A0A0R3WU15"/>
<dbReference type="EC" id="2.4.1.-" evidence="13"/>
<keyword evidence="4 13" id="KW-0337">GPI-anchor biosynthesis</keyword>